<feature type="region of interest" description="Disordered" evidence="7">
    <location>
        <begin position="32"/>
        <end position="128"/>
    </location>
</feature>
<feature type="compositionally biased region" description="Low complexity" evidence="7">
    <location>
        <begin position="89"/>
        <end position="100"/>
    </location>
</feature>
<comment type="cofactor">
    <cofactor evidence="1">
        <name>Zn(2+)</name>
        <dbReference type="ChEBI" id="CHEBI:29105"/>
    </cofactor>
</comment>
<feature type="compositionally biased region" description="Low complexity" evidence="7">
    <location>
        <begin position="1152"/>
        <end position="1167"/>
    </location>
</feature>
<feature type="binding site" evidence="6">
    <location>
        <position position="709"/>
    </location>
    <ligand>
        <name>Zn(2+)</name>
        <dbReference type="ChEBI" id="CHEBI:29105"/>
    </ligand>
</feature>
<feature type="transmembrane region" description="Helical" evidence="8">
    <location>
        <begin position="183"/>
        <end position="216"/>
    </location>
</feature>
<dbReference type="Gene3D" id="3.40.50.1220">
    <property type="entry name" value="TPP-binding domain"/>
    <property type="match status" value="1"/>
</dbReference>
<dbReference type="InterPro" id="IPR050134">
    <property type="entry name" value="NAD-dep_sirtuin_deacylases"/>
</dbReference>
<keyword evidence="10" id="KW-0012">Acyltransferase</keyword>
<organism evidence="10 11">
    <name type="scientific">Blattamonas nauphoetae</name>
    <dbReference type="NCBI Taxonomy" id="2049346"/>
    <lineage>
        <taxon>Eukaryota</taxon>
        <taxon>Metamonada</taxon>
        <taxon>Preaxostyla</taxon>
        <taxon>Oxymonadida</taxon>
        <taxon>Blattamonas</taxon>
    </lineage>
</organism>
<keyword evidence="11" id="KW-1185">Reference proteome</keyword>
<keyword evidence="3 6" id="KW-0479">Metal-binding</keyword>
<evidence type="ECO:0000256" key="3">
    <source>
        <dbReference type="ARBA" id="ARBA00022723"/>
    </source>
</evidence>
<feature type="region of interest" description="Disordered" evidence="7">
    <location>
        <begin position="965"/>
        <end position="1034"/>
    </location>
</feature>
<dbReference type="InterPro" id="IPR003000">
    <property type="entry name" value="Sirtuin"/>
</dbReference>
<evidence type="ECO:0000256" key="6">
    <source>
        <dbReference type="PROSITE-ProRule" id="PRU00236"/>
    </source>
</evidence>
<evidence type="ECO:0000256" key="8">
    <source>
        <dbReference type="SAM" id="Phobius"/>
    </source>
</evidence>
<name>A0ABQ9XRQ4_9EUKA</name>
<evidence type="ECO:0000259" key="9">
    <source>
        <dbReference type="PROSITE" id="PS50305"/>
    </source>
</evidence>
<keyword evidence="5" id="KW-0520">NAD</keyword>
<dbReference type="Proteomes" id="UP001281761">
    <property type="component" value="Unassembled WGS sequence"/>
</dbReference>
<dbReference type="EMBL" id="JARBJD010000095">
    <property type="protein sequence ID" value="KAK2953141.1"/>
    <property type="molecule type" value="Genomic_DNA"/>
</dbReference>
<feature type="active site" description="Proton acceptor" evidence="6">
    <location>
        <position position="672"/>
    </location>
</feature>
<reference evidence="10 11" key="1">
    <citation type="journal article" date="2022" name="bioRxiv">
        <title>Genomics of Preaxostyla Flagellates Illuminates Evolutionary Transitions and the Path Towards Mitochondrial Loss.</title>
        <authorList>
            <person name="Novak L.V.F."/>
            <person name="Treitli S.C."/>
            <person name="Pyrih J."/>
            <person name="Halakuc P."/>
            <person name="Pipaliya S.V."/>
            <person name="Vacek V."/>
            <person name="Brzon O."/>
            <person name="Soukal P."/>
            <person name="Eme L."/>
            <person name="Dacks J.B."/>
            <person name="Karnkowska A."/>
            <person name="Elias M."/>
            <person name="Hampl V."/>
        </authorList>
    </citation>
    <scope>NUCLEOTIDE SEQUENCE [LARGE SCALE GENOMIC DNA]</scope>
    <source>
        <strain evidence="10">NAU3</strain>
        <tissue evidence="10">Gut</tissue>
    </source>
</reference>
<dbReference type="GO" id="GO:0034979">
    <property type="term" value="F:NAD-dependent protein lysine deacetylase activity"/>
    <property type="evidence" value="ECO:0007669"/>
    <property type="project" value="UniProtKB-EC"/>
</dbReference>
<evidence type="ECO:0000256" key="2">
    <source>
        <dbReference type="ARBA" id="ARBA00022679"/>
    </source>
</evidence>
<keyword evidence="2 10" id="KW-0808">Transferase</keyword>
<dbReference type="InterPro" id="IPR026590">
    <property type="entry name" value="Ssirtuin_cat_dom"/>
</dbReference>
<dbReference type="SUPFAM" id="SSF52467">
    <property type="entry name" value="DHS-like NAD/FAD-binding domain"/>
    <property type="match status" value="1"/>
</dbReference>
<feature type="binding site" evidence="6">
    <location>
        <position position="706"/>
    </location>
    <ligand>
        <name>Zn(2+)</name>
        <dbReference type="ChEBI" id="CHEBI:29105"/>
    </ligand>
</feature>
<feature type="domain" description="Deacetylase sirtuin-type" evidence="9">
    <location>
        <begin position="540"/>
        <end position="843"/>
    </location>
</feature>
<feature type="compositionally biased region" description="Polar residues" evidence="7">
    <location>
        <begin position="233"/>
        <end position="245"/>
    </location>
</feature>
<dbReference type="PANTHER" id="PTHR11085">
    <property type="entry name" value="NAD-DEPENDENT PROTEIN DEACYLASE SIRTUIN-5, MITOCHONDRIAL-RELATED"/>
    <property type="match status" value="1"/>
</dbReference>
<feature type="compositionally biased region" description="Basic and acidic residues" evidence="7">
    <location>
        <begin position="967"/>
        <end position="976"/>
    </location>
</feature>
<comment type="caution">
    <text evidence="10">The sequence shown here is derived from an EMBL/GenBank/DDBJ whole genome shotgun (WGS) entry which is preliminary data.</text>
</comment>
<feature type="compositionally biased region" description="Low complexity" evidence="7">
    <location>
        <begin position="1121"/>
        <end position="1137"/>
    </location>
</feature>
<dbReference type="PROSITE" id="PS50305">
    <property type="entry name" value="SIRTUIN"/>
    <property type="match status" value="1"/>
</dbReference>
<sequence>MKWMTDHMAQRDEKGSDLIIRQQIQKRMEQQVKELTSVTKPDNVRQPRNLHGSSKGEKGQKDKKDKTDKNERNEKAEQMRREEEREFMETLLETTATTLDTRVKEAEDRMQKQMEERQEKEEAERTEMKDAFKEEAQKREEREKELTTQIDSLLSRIDQLQQQLEESKPQKRNAFFECVSHPIWIVVLTLVALVLLVFTVISSIEAFSILFGGSILTASGTVKMKRPLTFEGASTSQSSLSNDAPNPNADDRRSTSLSSTAVSTPTIIFESLSSPTNAAILVESDIDMNGNAILNCTVSSKFDGVMQTDTPLVWEEGEGRISADSIVLETDSTDGPQTLTLTNNTLSSSHPLTVTPDITFTPPNPIQICTADTTTCTQLDPTSINAPTITTTSLVTKEPIETTIVSTVQVGAAAATEVTAYHMPSAYFTIKQLNYKSLTLGIENVPQANNTVITVFACANGLSGSTDSFQASFSLTRATAADPLTWKAFAIQKYITLSTENGRTVLKMTLQQDQQYFISALMSMGSSLSLLSVFNKHQTPLPKERSIQDLTFDDIANGIGTQYQRIVVLTGAGISVNAGIPDFRSPGTGIYSRIPKGENIFTLSYLRKNPQPFFAFLRFFVKKSFGEALPTRTHYFIRLLWEKGFLLREYTQNVDGLEFKAGIPSEYVVEAHGTVKKAHCIDCSMEYSFDFVLNQLSISATSIPTCTHCSGIVKPDVVLFGESLFPNSFFTSQQADFSECDLVIVLGTSLVVQPFASLFFKAPYQVPRLVISKQKTIPDGGHSVRPYESSHPLHSASPLASDSYSHDYDIDTSIVSSTSKWLTSPCSQLCSLLFSGIARLGSSLLSKIGFTQVRVPREDYTHYHQSPQKTKLKTVILPTPGASLESDEDPQCSCFQTFKNLAVSFGKSVMLMLKSLVPSGLIQKHQPEPEDDTIMSFMYISDCDEAIDRICMLKEWDEELNQRVAKGQRDYDRQKSGEGPSTVIFKPHPKVPQNAPTSSPVLRATQPDEAISFSSSPSPHLSPQPSPQPSPPLMKTTELQELKRTLSLLKLLPKHTDQDGRESPFSEDSLANSDDVSRILFSLSAEEIDKTLSDKELVSLLRLASQALEDFYNSGAVDQKSPTMDSPATSSSPASPRHSLHSDSDNLTPRTSSSSPLSPSSQLPPESVTDQLRSASQSAIKFIQSLFPQSPHEKPD</sequence>
<dbReference type="Pfam" id="PF02146">
    <property type="entry name" value="SIR2"/>
    <property type="match status" value="1"/>
</dbReference>
<feature type="compositionally biased region" description="Pro residues" evidence="7">
    <location>
        <begin position="1020"/>
        <end position="1032"/>
    </location>
</feature>
<proteinExistence type="predicted"/>
<keyword evidence="8" id="KW-0812">Transmembrane</keyword>
<feature type="binding site" evidence="6">
    <location>
        <position position="683"/>
    </location>
    <ligand>
        <name>Zn(2+)</name>
        <dbReference type="ChEBI" id="CHEBI:29105"/>
    </ligand>
</feature>
<keyword evidence="8" id="KW-1133">Transmembrane helix</keyword>
<evidence type="ECO:0000256" key="4">
    <source>
        <dbReference type="ARBA" id="ARBA00022833"/>
    </source>
</evidence>
<evidence type="ECO:0000256" key="7">
    <source>
        <dbReference type="SAM" id="MobiDB-lite"/>
    </source>
</evidence>
<evidence type="ECO:0000313" key="10">
    <source>
        <dbReference type="EMBL" id="KAK2953141.1"/>
    </source>
</evidence>
<dbReference type="Gene3D" id="3.30.1600.10">
    <property type="entry name" value="SIR2/SIRT2 'Small Domain"/>
    <property type="match status" value="1"/>
</dbReference>
<dbReference type="PANTHER" id="PTHR11085:SF6">
    <property type="entry name" value="NAD-DEPENDENT PROTEIN DEACETYLASE SIRTUIN-2"/>
    <property type="match status" value="1"/>
</dbReference>
<evidence type="ECO:0000313" key="11">
    <source>
        <dbReference type="Proteomes" id="UP001281761"/>
    </source>
</evidence>
<feature type="region of interest" description="Disordered" evidence="7">
    <location>
        <begin position="1116"/>
        <end position="1175"/>
    </location>
</feature>
<evidence type="ECO:0000256" key="1">
    <source>
        <dbReference type="ARBA" id="ARBA00001947"/>
    </source>
</evidence>
<evidence type="ECO:0000256" key="5">
    <source>
        <dbReference type="ARBA" id="ARBA00023027"/>
    </source>
</evidence>
<protein>
    <submittedName>
        <fullName evidence="10">NAD-dependent deacetylase sir2A</fullName>
        <ecNumber evidence="10">2.3.1.286</ecNumber>
    </submittedName>
</protein>
<feature type="region of interest" description="Disordered" evidence="7">
    <location>
        <begin position="233"/>
        <end position="258"/>
    </location>
</feature>
<keyword evidence="8" id="KW-0472">Membrane</keyword>
<feature type="compositionally biased region" description="Basic and acidic residues" evidence="7">
    <location>
        <begin position="54"/>
        <end position="88"/>
    </location>
</feature>
<feature type="compositionally biased region" description="Basic and acidic residues" evidence="7">
    <location>
        <begin position="101"/>
        <end position="128"/>
    </location>
</feature>
<gene>
    <name evidence="10" type="ORF">BLNAU_11927</name>
</gene>
<feature type="binding site" evidence="6">
    <location>
        <position position="680"/>
    </location>
    <ligand>
        <name>Zn(2+)</name>
        <dbReference type="ChEBI" id="CHEBI:29105"/>
    </ligand>
</feature>
<dbReference type="EC" id="2.3.1.286" evidence="10"/>
<dbReference type="InterPro" id="IPR029035">
    <property type="entry name" value="DHS-like_NAD/FAD-binding_dom"/>
</dbReference>
<keyword evidence="4 6" id="KW-0862">Zinc</keyword>
<accession>A0ABQ9XRQ4</accession>
<dbReference type="InterPro" id="IPR026591">
    <property type="entry name" value="Sirtuin_cat_small_dom_sf"/>
</dbReference>